<dbReference type="PRINTS" id="PR01346">
    <property type="entry name" value="HELNAPAPROT"/>
</dbReference>
<dbReference type="GO" id="GO:0016722">
    <property type="term" value="F:oxidoreductase activity, acting on metal ions"/>
    <property type="evidence" value="ECO:0007669"/>
    <property type="project" value="InterPro"/>
</dbReference>
<dbReference type="AlphaFoldDB" id="A0A0F4KYR9"/>
<dbReference type="PROSITE" id="PS00818">
    <property type="entry name" value="DPS_1"/>
    <property type="match status" value="1"/>
</dbReference>
<dbReference type="Pfam" id="PF00210">
    <property type="entry name" value="Ferritin"/>
    <property type="match status" value="1"/>
</dbReference>
<dbReference type="InterPro" id="IPR008331">
    <property type="entry name" value="Ferritin_DPS_dom"/>
</dbReference>
<gene>
    <name evidence="4" type="ORF">JG29_01370</name>
</gene>
<dbReference type="InterPro" id="IPR012347">
    <property type="entry name" value="Ferritin-like"/>
</dbReference>
<feature type="domain" description="Ferritin/DPS" evidence="3">
    <location>
        <begin position="12"/>
        <end position="154"/>
    </location>
</feature>
<dbReference type="RefSeq" id="WP_045922051.1">
    <property type="nucleotide sequence ID" value="NZ_JAAEDY010000004.1"/>
</dbReference>
<keyword evidence="5" id="KW-1185">Reference proteome</keyword>
<reference evidence="4 5" key="1">
    <citation type="submission" date="2014-12" db="EMBL/GenBank/DDBJ databases">
        <title>Comparative genomics of the lactic acid bacteria isolated from the honey bee gut.</title>
        <authorList>
            <person name="Ellegaard K.M."/>
            <person name="Tamarit D."/>
            <person name="Javelind E."/>
            <person name="Olofsson T."/>
            <person name="Andersson S.G."/>
            <person name="Vasquez A."/>
        </authorList>
    </citation>
    <scope>NUCLEOTIDE SEQUENCE [LARGE SCALE GENOMIC DNA]</scope>
    <source>
        <strain evidence="4 5">Hon2</strain>
    </source>
</reference>
<dbReference type="PATRIC" id="fig|1218508.4.peg.141"/>
<name>A0A0F4KYR9_9LACO</name>
<comment type="similarity">
    <text evidence="1 2">Belongs to the Dps family.</text>
</comment>
<accession>A0A0F4KYR9</accession>
<dbReference type="InterPro" id="IPR002177">
    <property type="entry name" value="DPS_DNA-bd"/>
</dbReference>
<sequence>MNSKYDFPKTREQLNQLIADLNQLHTNMHQIHWYMRGPEFFRLHPLMDEYMDQVSDQQDQVAERLIALGGAPYATTHEFIEHTGLPDETIDFGQFTLAQLMQRLVDQFRYLRDQYQKGIEICDEEKDLPTQDMLNGFKTDTDKNIWMVNAYLGKGPYDGE</sequence>
<dbReference type="Gene3D" id="1.20.1260.10">
    <property type="match status" value="1"/>
</dbReference>
<evidence type="ECO:0000259" key="3">
    <source>
        <dbReference type="Pfam" id="PF00210"/>
    </source>
</evidence>
<dbReference type="OrthoDB" id="9797023at2"/>
<proteinExistence type="inferred from homology"/>
<protein>
    <submittedName>
        <fullName evidence="4">Ferritin Dps family protein</fullName>
    </submittedName>
</protein>
<organism evidence="4 5">
    <name type="scientific">Bombilactobacillus mellis</name>
    <dbReference type="NCBI Taxonomy" id="1218508"/>
    <lineage>
        <taxon>Bacteria</taxon>
        <taxon>Bacillati</taxon>
        <taxon>Bacillota</taxon>
        <taxon>Bacilli</taxon>
        <taxon>Lactobacillales</taxon>
        <taxon>Lactobacillaceae</taxon>
        <taxon>Bombilactobacillus</taxon>
    </lineage>
</organism>
<dbReference type="PIRSF" id="PIRSF005900">
    <property type="entry name" value="Dps"/>
    <property type="match status" value="1"/>
</dbReference>
<evidence type="ECO:0000313" key="4">
    <source>
        <dbReference type="EMBL" id="KJY51094.1"/>
    </source>
</evidence>
<dbReference type="CDD" id="cd01043">
    <property type="entry name" value="DPS"/>
    <property type="match status" value="1"/>
</dbReference>
<dbReference type="SUPFAM" id="SSF47240">
    <property type="entry name" value="Ferritin-like"/>
    <property type="match status" value="1"/>
</dbReference>
<dbReference type="STRING" id="1218508.JG29_01370"/>
<dbReference type="HOGENOM" id="CLU_098183_4_0_9"/>
<evidence type="ECO:0000256" key="2">
    <source>
        <dbReference type="RuleBase" id="RU003875"/>
    </source>
</evidence>
<dbReference type="Proteomes" id="UP000033695">
    <property type="component" value="Unassembled WGS sequence"/>
</dbReference>
<dbReference type="PANTHER" id="PTHR42932:SF1">
    <property type="entry name" value="GENERAL STRESS PROTEIN 20U"/>
    <property type="match status" value="1"/>
</dbReference>
<dbReference type="EMBL" id="JXBZ01000002">
    <property type="protein sequence ID" value="KJY51094.1"/>
    <property type="molecule type" value="Genomic_DNA"/>
</dbReference>
<dbReference type="InterPro" id="IPR009078">
    <property type="entry name" value="Ferritin-like_SF"/>
</dbReference>
<dbReference type="GO" id="GO:0008199">
    <property type="term" value="F:ferric iron binding"/>
    <property type="evidence" value="ECO:0007669"/>
    <property type="project" value="InterPro"/>
</dbReference>
<evidence type="ECO:0000256" key="1">
    <source>
        <dbReference type="ARBA" id="ARBA00009497"/>
    </source>
</evidence>
<evidence type="ECO:0000313" key="5">
    <source>
        <dbReference type="Proteomes" id="UP000033695"/>
    </source>
</evidence>
<dbReference type="PANTHER" id="PTHR42932">
    <property type="entry name" value="GENERAL STRESS PROTEIN 20U"/>
    <property type="match status" value="1"/>
</dbReference>
<comment type="caution">
    <text evidence="4">The sequence shown here is derived from an EMBL/GenBank/DDBJ whole genome shotgun (WGS) entry which is preliminary data.</text>
</comment>
<dbReference type="InterPro" id="IPR023188">
    <property type="entry name" value="DPS_DNA-bd_CS"/>
</dbReference>